<keyword evidence="2" id="KW-0732">Signal</keyword>
<evidence type="ECO:0000256" key="2">
    <source>
        <dbReference type="SAM" id="SignalP"/>
    </source>
</evidence>
<dbReference type="InterPro" id="IPR017937">
    <property type="entry name" value="Thioredoxin_CS"/>
</dbReference>
<gene>
    <name evidence="4" type="ORF">FQV27_07310</name>
</gene>
<keyword evidence="1" id="KW-0676">Redox-active center</keyword>
<dbReference type="InterPro" id="IPR050553">
    <property type="entry name" value="Thioredoxin_ResA/DsbE_sf"/>
</dbReference>
<dbReference type="Proteomes" id="UP000321562">
    <property type="component" value="Unassembled WGS sequence"/>
</dbReference>
<dbReference type="InterPro" id="IPR013766">
    <property type="entry name" value="Thioredoxin_domain"/>
</dbReference>
<feature type="domain" description="Thioredoxin" evidence="3">
    <location>
        <begin position="41"/>
        <end position="183"/>
    </location>
</feature>
<dbReference type="CDD" id="cd02966">
    <property type="entry name" value="TlpA_like_family"/>
    <property type="match status" value="1"/>
</dbReference>
<dbReference type="PROSITE" id="PS51352">
    <property type="entry name" value="THIOREDOXIN_2"/>
    <property type="match status" value="1"/>
</dbReference>
<dbReference type="InterPro" id="IPR036249">
    <property type="entry name" value="Thioredoxin-like_sf"/>
</dbReference>
<dbReference type="Pfam" id="PF00578">
    <property type="entry name" value="AhpC-TSA"/>
    <property type="match status" value="1"/>
</dbReference>
<keyword evidence="5" id="KW-1185">Reference proteome</keyword>
<evidence type="ECO:0000313" key="4">
    <source>
        <dbReference type="EMBL" id="TXB70103.1"/>
    </source>
</evidence>
<feature type="chain" id="PRO_5022918037" evidence="2">
    <location>
        <begin position="20"/>
        <end position="184"/>
    </location>
</feature>
<dbReference type="PANTHER" id="PTHR42852">
    <property type="entry name" value="THIOL:DISULFIDE INTERCHANGE PROTEIN DSBE"/>
    <property type="match status" value="1"/>
</dbReference>
<dbReference type="PANTHER" id="PTHR42852:SF18">
    <property type="entry name" value="CHROMOSOME UNDETERMINED SCAFFOLD_47, WHOLE GENOME SHOTGUN SEQUENCE"/>
    <property type="match status" value="1"/>
</dbReference>
<dbReference type="Gene3D" id="3.40.30.10">
    <property type="entry name" value="Glutaredoxin"/>
    <property type="match status" value="1"/>
</dbReference>
<protein>
    <submittedName>
        <fullName evidence="4">TlpA family protein disulfide reductase</fullName>
    </submittedName>
</protein>
<dbReference type="GO" id="GO:0016209">
    <property type="term" value="F:antioxidant activity"/>
    <property type="evidence" value="ECO:0007669"/>
    <property type="project" value="InterPro"/>
</dbReference>
<organism evidence="4 5">
    <name type="scientific">Paracoccus aurantiacus</name>
    <dbReference type="NCBI Taxonomy" id="2599412"/>
    <lineage>
        <taxon>Bacteria</taxon>
        <taxon>Pseudomonadati</taxon>
        <taxon>Pseudomonadota</taxon>
        <taxon>Alphaproteobacteria</taxon>
        <taxon>Rhodobacterales</taxon>
        <taxon>Paracoccaceae</taxon>
        <taxon>Paracoccus</taxon>
    </lineage>
</organism>
<evidence type="ECO:0000256" key="1">
    <source>
        <dbReference type="ARBA" id="ARBA00023284"/>
    </source>
</evidence>
<dbReference type="GO" id="GO:0015036">
    <property type="term" value="F:disulfide oxidoreductase activity"/>
    <property type="evidence" value="ECO:0007669"/>
    <property type="project" value="UniProtKB-ARBA"/>
</dbReference>
<dbReference type="PROSITE" id="PS00194">
    <property type="entry name" value="THIOREDOXIN_1"/>
    <property type="match status" value="1"/>
</dbReference>
<reference evidence="4 5" key="1">
    <citation type="submission" date="2019-08" db="EMBL/GenBank/DDBJ databases">
        <authorList>
            <person name="Ye J."/>
        </authorList>
    </citation>
    <scope>NUCLEOTIDE SEQUENCE [LARGE SCALE GENOMIC DNA]</scope>
    <source>
        <strain evidence="4 5">TK008</strain>
    </source>
</reference>
<dbReference type="SUPFAM" id="SSF52833">
    <property type="entry name" value="Thioredoxin-like"/>
    <property type="match status" value="1"/>
</dbReference>
<dbReference type="OrthoDB" id="9799347at2"/>
<evidence type="ECO:0000313" key="5">
    <source>
        <dbReference type="Proteomes" id="UP000321562"/>
    </source>
</evidence>
<proteinExistence type="predicted"/>
<dbReference type="InterPro" id="IPR000866">
    <property type="entry name" value="AhpC/TSA"/>
</dbReference>
<feature type="signal peptide" evidence="2">
    <location>
        <begin position="1"/>
        <end position="19"/>
    </location>
</feature>
<dbReference type="AlphaFoldDB" id="A0A5C6S6X0"/>
<accession>A0A5C6S6X0</accession>
<name>A0A5C6S6X0_9RHOB</name>
<comment type="caution">
    <text evidence="4">The sequence shown here is derived from an EMBL/GenBank/DDBJ whole genome shotgun (WGS) entry which is preliminary data.</text>
</comment>
<sequence length="184" mass="19525">MRMLILYTALAAGANMAVAGSTLAGEIDLAAAKAGGLELAAGSGEQVSDTPYTDQEGAEYRLSDHRGTALLVNFWATWCAPCREEMPALNSLQKEFGGEGFEVLTIAAGRNPPRAIEKFLKEAEIDALPVLLDPRQKLAREFGVLALPATILIDADGKEVARLMGPADWASDTAKDVVNELKAP</sequence>
<dbReference type="EMBL" id="VOPL01000002">
    <property type="protein sequence ID" value="TXB70103.1"/>
    <property type="molecule type" value="Genomic_DNA"/>
</dbReference>
<evidence type="ECO:0000259" key="3">
    <source>
        <dbReference type="PROSITE" id="PS51352"/>
    </source>
</evidence>